<dbReference type="Proteomes" id="UP000887116">
    <property type="component" value="Unassembled WGS sequence"/>
</dbReference>
<dbReference type="InterPro" id="IPR011990">
    <property type="entry name" value="TPR-like_helical_dom_sf"/>
</dbReference>
<comment type="caution">
    <text evidence="1">The sequence shown here is derived from an EMBL/GenBank/DDBJ whole genome shotgun (WGS) entry which is preliminary data.</text>
</comment>
<proteinExistence type="predicted"/>
<evidence type="ECO:0000313" key="1">
    <source>
        <dbReference type="EMBL" id="GFQ72892.1"/>
    </source>
</evidence>
<feature type="non-terminal residue" evidence="1">
    <location>
        <position position="1"/>
    </location>
</feature>
<keyword evidence="2" id="KW-1185">Reference proteome</keyword>
<dbReference type="EMBL" id="BMAO01021218">
    <property type="protein sequence ID" value="GFQ72892.1"/>
    <property type="molecule type" value="Genomic_DNA"/>
</dbReference>
<dbReference type="InterPro" id="IPR019734">
    <property type="entry name" value="TPR_rpt"/>
</dbReference>
<dbReference type="Pfam" id="PF13181">
    <property type="entry name" value="TPR_8"/>
    <property type="match status" value="1"/>
</dbReference>
<dbReference type="AlphaFoldDB" id="A0A8X6F7Z8"/>
<gene>
    <name evidence="1" type="primary">TMTC1_0</name>
    <name evidence="1" type="ORF">TNCT_353071</name>
</gene>
<dbReference type="Gene3D" id="1.25.40.10">
    <property type="entry name" value="Tetratricopeptide repeat domain"/>
    <property type="match status" value="1"/>
</dbReference>
<dbReference type="SUPFAM" id="SSF48452">
    <property type="entry name" value="TPR-like"/>
    <property type="match status" value="1"/>
</dbReference>
<accession>A0A8X6F7Z8</accession>
<reference evidence="1" key="1">
    <citation type="submission" date="2020-07" db="EMBL/GenBank/DDBJ databases">
        <title>Multicomponent nature underlies the extraordinary mechanical properties of spider dragline silk.</title>
        <authorList>
            <person name="Kono N."/>
            <person name="Nakamura H."/>
            <person name="Mori M."/>
            <person name="Yoshida Y."/>
            <person name="Ohtoshi R."/>
            <person name="Malay A.D."/>
            <person name="Moran D.A.P."/>
            <person name="Tomita M."/>
            <person name="Numata K."/>
            <person name="Arakawa K."/>
        </authorList>
    </citation>
    <scope>NUCLEOTIDE SEQUENCE</scope>
</reference>
<keyword evidence="1" id="KW-0472">Membrane</keyword>
<name>A0A8X6F7Z8_TRICU</name>
<evidence type="ECO:0000313" key="2">
    <source>
        <dbReference type="Proteomes" id="UP000887116"/>
    </source>
</evidence>
<keyword evidence="1" id="KW-0812">Transmembrane</keyword>
<protein>
    <submittedName>
        <fullName evidence="1">Transmembrane and TPR repeat-containing protein 1</fullName>
    </submittedName>
</protein>
<sequence length="96" mass="11113">MGFFVTLQHRAQLLIQDRSYDQAETILLSLSDSPIIRDIYLHLARLYNRTNRTAEALDTILKALSLCSTFETYCAKYHEEHGDILKDMDDFNAAEE</sequence>
<organism evidence="1 2">
    <name type="scientific">Trichonephila clavata</name>
    <name type="common">Joro spider</name>
    <name type="synonym">Nephila clavata</name>
    <dbReference type="NCBI Taxonomy" id="2740835"/>
    <lineage>
        <taxon>Eukaryota</taxon>
        <taxon>Metazoa</taxon>
        <taxon>Ecdysozoa</taxon>
        <taxon>Arthropoda</taxon>
        <taxon>Chelicerata</taxon>
        <taxon>Arachnida</taxon>
        <taxon>Araneae</taxon>
        <taxon>Araneomorphae</taxon>
        <taxon>Entelegynae</taxon>
        <taxon>Araneoidea</taxon>
        <taxon>Nephilidae</taxon>
        <taxon>Trichonephila</taxon>
    </lineage>
</organism>
<dbReference type="OrthoDB" id="6424633at2759"/>